<feature type="compositionally biased region" description="Low complexity" evidence="2">
    <location>
        <begin position="527"/>
        <end position="537"/>
    </location>
</feature>
<feature type="region of interest" description="Disordered" evidence="2">
    <location>
        <begin position="296"/>
        <end position="356"/>
    </location>
</feature>
<dbReference type="AlphaFoldDB" id="A0A5C3MB63"/>
<accession>A0A5C3MB63</accession>
<dbReference type="STRING" id="68775.A0A5C3MB63"/>
<feature type="compositionally biased region" description="Low complexity" evidence="2">
    <location>
        <begin position="558"/>
        <end position="575"/>
    </location>
</feature>
<evidence type="ECO:0000256" key="1">
    <source>
        <dbReference type="SAM" id="Coils"/>
    </source>
</evidence>
<reference evidence="3 4" key="1">
    <citation type="journal article" date="2019" name="Nat. Ecol. Evol.">
        <title>Megaphylogeny resolves global patterns of mushroom evolution.</title>
        <authorList>
            <person name="Varga T."/>
            <person name="Krizsan K."/>
            <person name="Foldi C."/>
            <person name="Dima B."/>
            <person name="Sanchez-Garcia M."/>
            <person name="Sanchez-Ramirez S."/>
            <person name="Szollosi G.J."/>
            <person name="Szarkandi J.G."/>
            <person name="Papp V."/>
            <person name="Albert L."/>
            <person name="Andreopoulos W."/>
            <person name="Angelini C."/>
            <person name="Antonin V."/>
            <person name="Barry K.W."/>
            <person name="Bougher N.L."/>
            <person name="Buchanan P."/>
            <person name="Buyck B."/>
            <person name="Bense V."/>
            <person name="Catcheside P."/>
            <person name="Chovatia M."/>
            <person name="Cooper J."/>
            <person name="Damon W."/>
            <person name="Desjardin D."/>
            <person name="Finy P."/>
            <person name="Geml J."/>
            <person name="Haridas S."/>
            <person name="Hughes K."/>
            <person name="Justo A."/>
            <person name="Karasinski D."/>
            <person name="Kautmanova I."/>
            <person name="Kiss B."/>
            <person name="Kocsube S."/>
            <person name="Kotiranta H."/>
            <person name="LaButti K.M."/>
            <person name="Lechner B.E."/>
            <person name="Liimatainen K."/>
            <person name="Lipzen A."/>
            <person name="Lukacs Z."/>
            <person name="Mihaltcheva S."/>
            <person name="Morgado L.N."/>
            <person name="Niskanen T."/>
            <person name="Noordeloos M.E."/>
            <person name="Ohm R.A."/>
            <person name="Ortiz-Santana B."/>
            <person name="Ovrebo C."/>
            <person name="Racz N."/>
            <person name="Riley R."/>
            <person name="Savchenko A."/>
            <person name="Shiryaev A."/>
            <person name="Soop K."/>
            <person name="Spirin V."/>
            <person name="Szebenyi C."/>
            <person name="Tomsovsky M."/>
            <person name="Tulloss R.E."/>
            <person name="Uehling J."/>
            <person name="Grigoriev I.V."/>
            <person name="Vagvolgyi C."/>
            <person name="Papp T."/>
            <person name="Martin F.M."/>
            <person name="Miettinen O."/>
            <person name="Hibbett D.S."/>
            <person name="Nagy L.G."/>
        </authorList>
    </citation>
    <scope>NUCLEOTIDE SEQUENCE [LARGE SCALE GENOMIC DNA]</scope>
    <source>
        <strain evidence="3 4">CBS 166.37</strain>
    </source>
</reference>
<feature type="compositionally biased region" description="Low complexity" evidence="2">
    <location>
        <begin position="476"/>
        <end position="491"/>
    </location>
</feature>
<feature type="compositionally biased region" description="Acidic residues" evidence="2">
    <location>
        <begin position="168"/>
        <end position="183"/>
    </location>
</feature>
<feature type="coiled-coil region" evidence="1">
    <location>
        <begin position="234"/>
        <end position="278"/>
    </location>
</feature>
<dbReference type="OrthoDB" id="3258416at2759"/>
<gene>
    <name evidence="3" type="ORF">BDQ12DRAFT_710878</name>
</gene>
<feature type="compositionally biased region" description="Pro residues" evidence="2">
    <location>
        <begin position="455"/>
        <end position="475"/>
    </location>
</feature>
<evidence type="ECO:0000313" key="3">
    <source>
        <dbReference type="EMBL" id="TFK41028.1"/>
    </source>
</evidence>
<feature type="compositionally biased region" description="Polar residues" evidence="2">
    <location>
        <begin position="408"/>
        <end position="419"/>
    </location>
</feature>
<dbReference type="Proteomes" id="UP000308652">
    <property type="component" value="Unassembled WGS sequence"/>
</dbReference>
<feature type="compositionally biased region" description="Low complexity" evidence="2">
    <location>
        <begin position="56"/>
        <end position="76"/>
    </location>
</feature>
<name>A0A5C3MB63_9AGAR</name>
<keyword evidence="1" id="KW-0175">Coiled coil</keyword>
<feature type="region of interest" description="Disordered" evidence="2">
    <location>
        <begin position="373"/>
        <end position="495"/>
    </location>
</feature>
<organism evidence="3 4">
    <name type="scientific">Crucibulum laeve</name>
    <dbReference type="NCBI Taxonomy" id="68775"/>
    <lineage>
        <taxon>Eukaryota</taxon>
        <taxon>Fungi</taxon>
        <taxon>Dikarya</taxon>
        <taxon>Basidiomycota</taxon>
        <taxon>Agaricomycotina</taxon>
        <taxon>Agaricomycetes</taxon>
        <taxon>Agaricomycetidae</taxon>
        <taxon>Agaricales</taxon>
        <taxon>Agaricineae</taxon>
        <taxon>Nidulariaceae</taxon>
        <taxon>Crucibulum</taxon>
    </lineage>
</organism>
<feature type="compositionally biased region" description="Acidic residues" evidence="2">
    <location>
        <begin position="79"/>
        <end position="91"/>
    </location>
</feature>
<evidence type="ECO:0000313" key="4">
    <source>
        <dbReference type="Proteomes" id="UP000308652"/>
    </source>
</evidence>
<dbReference type="EMBL" id="ML213595">
    <property type="protein sequence ID" value="TFK41028.1"/>
    <property type="molecule type" value="Genomic_DNA"/>
</dbReference>
<feature type="compositionally biased region" description="Polar residues" evidence="2">
    <location>
        <begin position="43"/>
        <end position="55"/>
    </location>
</feature>
<feature type="region of interest" description="Disordered" evidence="2">
    <location>
        <begin position="512"/>
        <end position="602"/>
    </location>
</feature>
<feature type="region of interest" description="Disordered" evidence="2">
    <location>
        <begin position="43"/>
        <end position="183"/>
    </location>
</feature>
<protein>
    <submittedName>
        <fullName evidence="3">Uncharacterized protein</fullName>
    </submittedName>
</protein>
<proteinExistence type="predicted"/>
<keyword evidence="4" id="KW-1185">Reference proteome</keyword>
<evidence type="ECO:0000256" key="2">
    <source>
        <dbReference type="SAM" id="MobiDB-lite"/>
    </source>
</evidence>
<sequence length="663" mass="71519">MPPLPSRKALEAMKRVDLQRLCKDYGVKANLKSDALIDLLLDTQSAHPRQQQETQRVVSTRRSGRSGPSRISSVIIHDTDDEGDGEEEGEAEDHHLDSFHPGTPARDPTPSSKPPPRTRKAKELQTKLGVGRPIAAGGSGPRAVTKSFNIPRGKRARSSKVIKPSEATIEEEPEPAPDLTQDEIDINGSSLEALKEKGHSPRANTSDQALLARSDVDKLISDALRRFSEEIHTIKCDLQEVQKLKSEVAHLKEKLSLFDDMQLKVDSLTMELLELRSQAHTTTDVISELEKFKESLACPRTPQPSTPKSKTAALPDIPATPRLPSVSHHPRIPVHQTASSSQTILPHPGAAPSLLGKRHRDSVASNITGVLEEGQGSDLSDSELARTVLRPTKKRPKLGRAASDTDRNQTAATSSSNNGADIEDTGAEGLQPPIQRVPSFTVFQGPDEPDQYLDPGPPMSHLPDFFAPPSPPAASPFPVASRAQTTSASASENQQPFTFSFLPMTSTPANEIFMPSFPYPEPPQSPSPAGSSTAPFPNHAQDERTDIFKSFGFPSPTRSSRLSGASASGSQSQQQEFINPAALANRPEASTSRSKEREVSSNEIAAGLGLSILPTAEPDNNTDALPMKRTMYGTELEGDTRFGDFGVTGVATGFWSSSTGPRF</sequence>
<feature type="compositionally biased region" description="Pro residues" evidence="2">
    <location>
        <begin position="517"/>
        <end position="526"/>
    </location>
</feature>